<dbReference type="OrthoDB" id="5371818at2759"/>
<dbReference type="InterPro" id="IPR050383">
    <property type="entry name" value="GlyoxalaseI/FosfomycinResist"/>
</dbReference>
<gene>
    <name evidence="3" type="ORF">TI39_contig339g00037</name>
</gene>
<organism evidence="3 4">
    <name type="scientific">Zymoseptoria brevis</name>
    <dbReference type="NCBI Taxonomy" id="1047168"/>
    <lineage>
        <taxon>Eukaryota</taxon>
        <taxon>Fungi</taxon>
        <taxon>Dikarya</taxon>
        <taxon>Ascomycota</taxon>
        <taxon>Pezizomycotina</taxon>
        <taxon>Dothideomycetes</taxon>
        <taxon>Dothideomycetidae</taxon>
        <taxon>Mycosphaerellales</taxon>
        <taxon>Mycosphaerellaceae</taxon>
        <taxon>Zymoseptoria</taxon>
    </lineage>
</organism>
<evidence type="ECO:0000313" key="3">
    <source>
        <dbReference type="EMBL" id="KJY00193.1"/>
    </source>
</evidence>
<dbReference type="Gene3D" id="3.10.180.10">
    <property type="entry name" value="2,3-Dihydroxybiphenyl 1,2-Dioxygenase, domain 1"/>
    <property type="match status" value="1"/>
</dbReference>
<dbReference type="InterPro" id="IPR004360">
    <property type="entry name" value="Glyas_Fos-R_dOase_dom"/>
</dbReference>
<dbReference type="GO" id="GO:0051213">
    <property type="term" value="F:dioxygenase activity"/>
    <property type="evidence" value="ECO:0007669"/>
    <property type="project" value="UniProtKB-KW"/>
</dbReference>
<evidence type="ECO:0000313" key="4">
    <source>
        <dbReference type="Proteomes" id="UP000033647"/>
    </source>
</evidence>
<dbReference type="Pfam" id="PF00903">
    <property type="entry name" value="Glyoxalase"/>
    <property type="match status" value="1"/>
</dbReference>
<dbReference type="Proteomes" id="UP000033647">
    <property type="component" value="Unassembled WGS sequence"/>
</dbReference>
<dbReference type="CDD" id="cd07253">
    <property type="entry name" value="GLOD5"/>
    <property type="match status" value="1"/>
</dbReference>
<comment type="similarity">
    <text evidence="1">Belongs to the glyoxalase I family.</text>
</comment>
<evidence type="ECO:0000259" key="2">
    <source>
        <dbReference type="PROSITE" id="PS51819"/>
    </source>
</evidence>
<keyword evidence="3" id="KW-0223">Dioxygenase</keyword>
<dbReference type="InterPro" id="IPR037523">
    <property type="entry name" value="VOC_core"/>
</dbReference>
<dbReference type="STRING" id="1047168.A0A0F4GT27"/>
<evidence type="ECO:0000256" key="1">
    <source>
        <dbReference type="ARBA" id="ARBA00010363"/>
    </source>
</evidence>
<proteinExistence type="inferred from homology"/>
<dbReference type="InterPro" id="IPR029068">
    <property type="entry name" value="Glyas_Bleomycin-R_OHBP_Dase"/>
</dbReference>
<dbReference type="PANTHER" id="PTHR21366">
    <property type="entry name" value="GLYOXALASE FAMILY PROTEIN"/>
    <property type="match status" value="1"/>
</dbReference>
<feature type="domain" description="VOC" evidence="2">
    <location>
        <begin position="8"/>
        <end position="133"/>
    </location>
</feature>
<name>A0A0F4GT27_9PEZI</name>
<keyword evidence="3" id="KW-0560">Oxidoreductase</keyword>
<keyword evidence="4" id="KW-1185">Reference proteome</keyword>
<dbReference type="PANTHER" id="PTHR21366:SF14">
    <property type="entry name" value="GLYOXALASE DOMAIN-CONTAINING PROTEIN 5"/>
    <property type="match status" value="1"/>
</dbReference>
<protein>
    <submittedName>
        <fullName evidence="3">Biphenyl-2,3-diol 1,2-dioxygenase like protein</fullName>
    </submittedName>
</protein>
<dbReference type="EMBL" id="LAFY01000331">
    <property type="protein sequence ID" value="KJY00193.1"/>
    <property type="molecule type" value="Genomic_DNA"/>
</dbReference>
<dbReference type="AlphaFoldDB" id="A0A0F4GT27"/>
<sequence length="135" mass="14960">MAAFAVKSIDHVVLTCRDIPATIAFYTQRLGMRHEVFTSKGVERHALLFGNQKLNLHQSGKEFEPKAGTVQPGSEDLCFVTEHPIEEVQNSWKENGLEILEGGEIVDRTGAVGKLKSVYCRDPDGNLIEVSNYVS</sequence>
<reference evidence="3 4" key="1">
    <citation type="submission" date="2015-03" db="EMBL/GenBank/DDBJ databases">
        <title>RNA-seq based gene annotation and comparative genomics of four Zymoseptoria species reveal species-specific pathogenicity related genes and transposable element activity.</title>
        <authorList>
            <person name="Grandaubert J."/>
            <person name="Bhattacharyya A."/>
            <person name="Stukenbrock E.H."/>
        </authorList>
    </citation>
    <scope>NUCLEOTIDE SEQUENCE [LARGE SCALE GENOMIC DNA]</scope>
    <source>
        <strain evidence="3 4">Zb18110</strain>
    </source>
</reference>
<dbReference type="PROSITE" id="PS51819">
    <property type="entry name" value="VOC"/>
    <property type="match status" value="1"/>
</dbReference>
<dbReference type="SUPFAM" id="SSF54593">
    <property type="entry name" value="Glyoxalase/Bleomycin resistance protein/Dihydroxybiphenyl dioxygenase"/>
    <property type="match status" value="1"/>
</dbReference>
<comment type="caution">
    <text evidence="3">The sequence shown here is derived from an EMBL/GenBank/DDBJ whole genome shotgun (WGS) entry which is preliminary data.</text>
</comment>
<accession>A0A0F4GT27</accession>